<proteinExistence type="predicted"/>
<keyword evidence="2" id="KW-1185">Reference proteome</keyword>
<dbReference type="Gene3D" id="3.30.420.40">
    <property type="match status" value="2"/>
</dbReference>
<comment type="caution">
    <text evidence="1">The sequence shown here is derived from an EMBL/GenBank/DDBJ whole genome shotgun (WGS) entry which is preliminary data.</text>
</comment>
<dbReference type="EMBL" id="MU863930">
    <property type="protein sequence ID" value="KAK4199553.1"/>
    <property type="molecule type" value="Genomic_DNA"/>
</dbReference>
<reference evidence="1" key="2">
    <citation type="submission" date="2023-05" db="EMBL/GenBank/DDBJ databases">
        <authorList>
            <consortium name="Lawrence Berkeley National Laboratory"/>
            <person name="Steindorff A."/>
            <person name="Hensen N."/>
            <person name="Bonometti L."/>
            <person name="Westerberg I."/>
            <person name="Brannstrom I.O."/>
            <person name="Guillou S."/>
            <person name="Cros-Aarteil S."/>
            <person name="Calhoun S."/>
            <person name="Haridas S."/>
            <person name="Kuo A."/>
            <person name="Mondo S."/>
            <person name="Pangilinan J."/>
            <person name="Riley R."/>
            <person name="Labutti K."/>
            <person name="Andreopoulos B."/>
            <person name="Lipzen A."/>
            <person name="Chen C."/>
            <person name="Yanf M."/>
            <person name="Daum C."/>
            <person name="Ng V."/>
            <person name="Clum A."/>
            <person name="Ohm R."/>
            <person name="Martin F."/>
            <person name="Silar P."/>
            <person name="Natvig D."/>
            <person name="Lalanne C."/>
            <person name="Gautier V."/>
            <person name="Ament-Velasquez S.L."/>
            <person name="Kruys A."/>
            <person name="Hutchinson M.I."/>
            <person name="Powell A.J."/>
            <person name="Barry K."/>
            <person name="Miller A.N."/>
            <person name="Grigoriev I.V."/>
            <person name="Debuchy R."/>
            <person name="Gladieux P."/>
            <person name="Thoren M.H."/>
            <person name="Johannesson H."/>
        </authorList>
    </citation>
    <scope>NUCLEOTIDE SEQUENCE</scope>
    <source>
        <strain evidence="1">CBS 315.58</strain>
    </source>
</reference>
<dbReference type="CDD" id="cd10170">
    <property type="entry name" value="ASKHA_NBD_HSP70"/>
    <property type="match status" value="1"/>
</dbReference>
<evidence type="ECO:0000313" key="2">
    <source>
        <dbReference type="Proteomes" id="UP001303160"/>
    </source>
</evidence>
<dbReference type="PANTHER" id="PTHR42749:SF1">
    <property type="entry name" value="CELL SHAPE-DETERMINING PROTEIN MREB"/>
    <property type="match status" value="1"/>
</dbReference>
<dbReference type="PANTHER" id="PTHR42749">
    <property type="entry name" value="CELL SHAPE-DETERMINING PROTEIN MREB"/>
    <property type="match status" value="1"/>
</dbReference>
<dbReference type="AlphaFoldDB" id="A0AAN7AU82"/>
<evidence type="ECO:0000313" key="1">
    <source>
        <dbReference type="EMBL" id="KAK4199553.1"/>
    </source>
</evidence>
<evidence type="ECO:0008006" key="3">
    <source>
        <dbReference type="Google" id="ProtNLM"/>
    </source>
</evidence>
<organism evidence="1 2">
    <name type="scientific">Triangularia verruculosa</name>
    <dbReference type="NCBI Taxonomy" id="2587418"/>
    <lineage>
        <taxon>Eukaryota</taxon>
        <taxon>Fungi</taxon>
        <taxon>Dikarya</taxon>
        <taxon>Ascomycota</taxon>
        <taxon>Pezizomycotina</taxon>
        <taxon>Sordariomycetes</taxon>
        <taxon>Sordariomycetidae</taxon>
        <taxon>Sordariales</taxon>
        <taxon>Podosporaceae</taxon>
        <taxon>Triangularia</taxon>
    </lineage>
</organism>
<sequence length="634" mass="71549">MAAIVDKRLPDVRVAIDYGTTFTGVAWQDLRTQNCELEVEVIDDWPGYHGQEATKVPSVLAKLATKLHDGQVIRKWGFLCDETDEDNMGNDGMWRYLKICLDPVHHRDLLQQGSSCVPPTLEEVHHLVYEYLRQIYRHVEGTITRKLSSAHEKKSWDDLSVEFVFSVPTTWEGPEILDDFRKIIGRAGFGSCEKHNAIFGLTEAEAAAVAVLGAPGLQLPFKDGDIFLSIDGGGGTTDFALVKATKTKPPAMEQIQAVQGIGIGSMLIDLGFQQLVVDRLRSCSEQHPQLPHKKTALLSQSDSYLQAKHKFGESHFMENTNEIEVPGLGPHGQCKDPRMKDGVMRFTTQEFKNLFDDQLMEILSVLDKVVGRIKPEHAPVRHIILSGGLGSSAYIFDKLQEHIERSTDKALRGARLHMSRRPQLVVVHGLLLEQSQGVLRERIARASYGLLITQLYSPKTHFGQEISRDSYDRKKYVHNQIHWVVKQDEIIKHGKQPPIRVERRIDLDSSLQWTETIVTSNIEAQWLPGNRTESTTARSTPIVRRLCNVPVDLNHVRASLPKKKRQYWSIRSTEYYFCQYDIYLDIGASGDMRVEVHHEGNLVGNATLIQGRIEVCSCCHGVAFFFANVHLIPG</sequence>
<dbReference type="Proteomes" id="UP001303160">
    <property type="component" value="Unassembled WGS sequence"/>
</dbReference>
<dbReference type="SUPFAM" id="SSF53067">
    <property type="entry name" value="Actin-like ATPase domain"/>
    <property type="match status" value="2"/>
</dbReference>
<dbReference type="Gene3D" id="3.90.640.10">
    <property type="entry name" value="Actin, Chain A, domain 4"/>
    <property type="match status" value="1"/>
</dbReference>
<reference evidence="1" key="1">
    <citation type="journal article" date="2023" name="Mol. Phylogenet. Evol.">
        <title>Genome-scale phylogeny and comparative genomics of the fungal order Sordariales.</title>
        <authorList>
            <person name="Hensen N."/>
            <person name="Bonometti L."/>
            <person name="Westerberg I."/>
            <person name="Brannstrom I.O."/>
            <person name="Guillou S."/>
            <person name="Cros-Aarteil S."/>
            <person name="Calhoun S."/>
            <person name="Haridas S."/>
            <person name="Kuo A."/>
            <person name="Mondo S."/>
            <person name="Pangilinan J."/>
            <person name="Riley R."/>
            <person name="LaButti K."/>
            <person name="Andreopoulos B."/>
            <person name="Lipzen A."/>
            <person name="Chen C."/>
            <person name="Yan M."/>
            <person name="Daum C."/>
            <person name="Ng V."/>
            <person name="Clum A."/>
            <person name="Steindorff A."/>
            <person name="Ohm R.A."/>
            <person name="Martin F."/>
            <person name="Silar P."/>
            <person name="Natvig D.O."/>
            <person name="Lalanne C."/>
            <person name="Gautier V."/>
            <person name="Ament-Velasquez S.L."/>
            <person name="Kruys A."/>
            <person name="Hutchinson M.I."/>
            <person name="Powell A.J."/>
            <person name="Barry K."/>
            <person name="Miller A.N."/>
            <person name="Grigoriev I.V."/>
            <person name="Debuchy R."/>
            <person name="Gladieux P."/>
            <person name="Hiltunen Thoren M."/>
            <person name="Johannesson H."/>
        </authorList>
    </citation>
    <scope>NUCLEOTIDE SEQUENCE</scope>
    <source>
        <strain evidence="1">CBS 315.58</strain>
    </source>
</reference>
<dbReference type="InterPro" id="IPR043129">
    <property type="entry name" value="ATPase_NBD"/>
</dbReference>
<accession>A0AAN7AU82</accession>
<name>A0AAN7AU82_9PEZI</name>
<gene>
    <name evidence="1" type="ORF">QBC40DRAFT_281573</name>
</gene>
<protein>
    <recommendedName>
        <fullName evidence="3">Hsp70 family chaperone</fullName>
    </recommendedName>
</protein>